<organism evidence="8 9">
    <name type="scientific">Tumidithrix elongata BACA0141</name>
    <dbReference type="NCBI Taxonomy" id="2716417"/>
    <lineage>
        <taxon>Bacteria</taxon>
        <taxon>Bacillati</taxon>
        <taxon>Cyanobacteriota</taxon>
        <taxon>Cyanophyceae</taxon>
        <taxon>Pseudanabaenales</taxon>
        <taxon>Pseudanabaenaceae</taxon>
        <taxon>Tumidithrix</taxon>
        <taxon>Tumidithrix elongata</taxon>
    </lineage>
</organism>
<keyword evidence="4 6" id="KW-0472">Membrane</keyword>
<feature type="transmembrane region" description="Helical" evidence="6">
    <location>
        <begin position="102"/>
        <end position="125"/>
    </location>
</feature>
<comment type="subcellular location">
    <subcellularLocation>
        <location evidence="1">Membrane</location>
        <topology evidence="1">Multi-pass membrane protein</topology>
    </subcellularLocation>
</comment>
<dbReference type="GO" id="GO:0016020">
    <property type="term" value="C:membrane"/>
    <property type="evidence" value="ECO:0007669"/>
    <property type="project" value="UniProtKB-SubCell"/>
</dbReference>
<evidence type="ECO:0000256" key="2">
    <source>
        <dbReference type="ARBA" id="ARBA00022692"/>
    </source>
</evidence>
<keyword evidence="9" id="KW-1185">Reference proteome</keyword>
<feature type="compositionally biased region" description="Basic and acidic residues" evidence="5">
    <location>
        <begin position="219"/>
        <end position="232"/>
    </location>
</feature>
<feature type="transmembrane region" description="Helical" evidence="6">
    <location>
        <begin position="47"/>
        <end position="65"/>
    </location>
</feature>
<evidence type="ECO:0000313" key="8">
    <source>
        <dbReference type="EMBL" id="MEE3718242.1"/>
    </source>
</evidence>
<evidence type="ECO:0000256" key="5">
    <source>
        <dbReference type="SAM" id="MobiDB-lite"/>
    </source>
</evidence>
<dbReference type="EMBL" id="JAZBJZ010000069">
    <property type="protein sequence ID" value="MEE3718242.1"/>
    <property type="molecule type" value="Genomic_DNA"/>
</dbReference>
<sequence length="244" mass="28128">MMDFDPAYNRLAIAQLPQRIGATLIDFVACEFLSQLIQALIWNNNDGSLNTFIFAPVWFLFRVLVSSKAQGQSFGRWLMSIRVVDMNYGKTSGIVDLLKREAVIFLGLVILLSTFTTTLIVFAWLPLAVDIIFAIADPVKRQMLHDRLGGTIVIMSRKGFELDRKLSKLFGQVGQRTTQLYQDRYGGRDDDLDYQPRNTNRGQPRSQSPSQSRSQKQTRYPEDDYGYEERSRPPSRARRPRRRR</sequence>
<feature type="domain" description="RDD" evidence="7">
    <location>
        <begin position="14"/>
        <end position="149"/>
    </location>
</feature>
<reference evidence="8" key="1">
    <citation type="submission" date="2024-01" db="EMBL/GenBank/DDBJ databases">
        <title>Bank of Algae and Cyanobacteria of the Azores (BACA) strain genomes.</title>
        <authorList>
            <person name="Luz R."/>
            <person name="Cordeiro R."/>
            <person name="Fonseca A."/>
            <person name="Goncalves V."/>
        </authorList>
    </citation>
    <scope>NUCLEOTIDE SEQUENCE</scope>
    <source>
        <strain evidence="8">BACA0141</strain>
    </source>
</reference>
<evidence type="ECO:0000259" key="7">
    <source>
        <dbReference type="Pfam" id="PF06271"/>
    </source>
</evidence>
<dbReference type="Pfam" id="PF06271">
    <property type="entry name" value="RDD"/>
    <property type="match status" value="1"/>
</dbReference>
<dbReference type="RefSeq" id="WP_330484675.1">
    <property type="nucleotide sequence ID" value="NZ_JAZBJZ010000069.1"/>
</dbReference>
<dbReference type="InterPro" id="IPR010432">
    <property type="entry name" value="RDD"/>
</dbReference>
<feature type="transmembrane region" description="Helical" evidence="6">
    <location>
        <begin position="20"/>
        <end position="41"/>
    </location>
</feature>
<evidence type="ECO:0000256" key="1">
    <source>
        <dbReference type="ARBA" id="ARBA00004141"/>
    </source>
</evidence>
<proteinExistence type="predicted"/>
<feature type="compositionally biased region" description="Low complexity" evidence="5">
    <location>
        <begin position="203"/>
        <end position="217"/>
    </location>
</feature>
<feature type="compositionally biased region" description="Basic residues" evidence="5">
    <location>
        <begin position="233"/>
        <end position="244"/>
    </location>
</feature>
<dbReference type="AlphaFoldDB" id="A0AAW9PV89"/>
<evidence type="ECO:0000256" key="4">
    <source>
        <dbReference type="ARBA" id="ARBA00023136"/>
    </source>
</evidence>
<evidence type="ECO:0000256" key="3">
    <source>
        <dbReference type="ARBA" id="ARBA00022989"/>
    </source>
</evidence>
<dbReference type="Proteomes" id="UP001333818">
    <property type="component" value="Unassembled WGS sequence"/>
</dbReference>
<protein>
    <submittedName>
        <fullName evidence="8">RDD family protein</fullName>
    </submittedName>
</protein>
<name>A0AAW9PV89_9CYAN</name>
<keyword evidence="2 6" id="KW-0812">Transmembrane</keyword>
<gene>
    <name evidence="8" type="ORF">V2H45_16000</name>
</gene>
<comment type="caution">
    <text evidence="8">The sequence shown here is derived from an EMBL/GenBank/DDBJ whole genome shotgun (WGS) entry which is preliminary data.</text>
</comment>
<evidence type="ECO:0000313" key="9">
    <source>
        <dbReference type="Proteomes" id="UP001333818"/>
    </source>
</evidence>
<accession>A0AAW9PV89</accession>
<evidence type="ECO:0000256" key="6">
    <source>
        <dbReference type="SAM" id="Phobius"/>
    </source>
</evidence>
<feature type="region of interest" description="Disordered" evidence="5">
    <location>
        <begin position="181"/>
        <end position="244"/>
    </location>
</feature>
<keyword evidence="3 6" id="KW-1133">Transmembrane helix</keyword>